<feature type="non-terminal residue" evidence="1">
    <location>
        <position position="1"/>
    </location>
</feature>
<reference evidence="2" key="1">
    <citation type="submission" date="2017-03" db="EMBL/GenBank/DDBJ databases">
        <title>Phytopthora megakarya and P. palmivora, two closely related causual agents of cacao black pod achieved similar genome size and gene model numbers by different mechanisms.</title>
        <authorList>
            <person name="Ali S."/>
            <person name="Shao J."/>
            <person name="Larry D.J."/>
            <person name="Kronmiller B."/>
            <person name="Shen D."/>
            <person name="Strem M.D."/>
            <person name="Melnick R.L."/>
            <person name="Guiltinan M.J."/>
            <person name="Tyler B.M."/>
            <person name="Meinhardt L.W."/>
            <person name="Bailey B.A."/>
        </authorList>
    </citation>
    <scope>NUCLEOTIDE SEQUENCE [LARGE SCALE GENOMIC DNA]</scope>
    <source>
        <strain evidence="2">zdho120</strain>
    </source>
</reference>
<dbReference type="Proteomes" id="UP000198211">
    <property type="component" value="Unassembled WGS sequence"/>
</dbReference>
<comment type="caution">
    <text evidence="1">The sequence shown here is derived from an EMBL/GenBank/DDBJ whole genome shotgun (WGS) entry which is preliminary data.</text>
</comment>
<accession>A0A225VZX1</accession>
<sequence>ICRSERFDNTKEEDAVCMCRYKVNTCIIGNTAVFFQQGLLLVADDGIESLPHHHLTRETRDMLLHRLELNSTATAIQLFSLVVHLVDVDDLRGPFRRRVQWLTFCGIEDVYIPTIQLSK</sequence>
<proteinExistence type="predicted"/>
<dbReference type="AlphaFoldDB" id="A0A225VZX1"/>
<name>A0A225VZX1_9STRA</name>
<organism evidence="1 2">
    <name type="scientific">Phytophthora megakarya</name>
    <dbReference type="NCBI Taxonomy" id="4795"/>
    <lineage>
        <taxon>Eukaryota</taxon>
        <taxon>Sar</taxon>
        <taxon>Stramenopiles</taxon>
        <taxon>Oomycota</taxon>
        <taxon>Peronosporomycetes</taxon>
        <taxon>Peronosporales</taxon>
        <taxon>Peronosporaceae</taxon>
        <taxon>Phytophthora</taxon>
    </lineage>
</organism>
<dbReference type="EMBL" id="NBNE01002421">
    <property type="protein sequence ID" value="OWZ10519.1"/>
    <property type="molecule type" value="Genomic_DNA"/>
</dbReference>
<evidence type="ECO:0000313" key="2">
    <source>
        <dbReference type="Proteomes" id="UP000198211"/>
    </source>
</evidence>
<protein>
    <submittedName>
        <fullName evidence="1">Uncharacterized protein</fullName>
    </submittedName>
</protein>
<keyword evidence="2" id="KW-1185">Reference proteome</keyword>
<gene>
    <name evidence="1" type="ORF">PHMEG_00016623</name>
</gene>
<evidence type="ECO:0000313" key="1">
    <source>
        <dbReference type="EMBL" id="OWZ10519.1"/>
    </source>
</evidence>